<accession>A0ABQ6Z0K7</accession>
<sequence>MTIETFTLIQGKEKIELPHETGNWVLAREQGYSPVQMLVCAVAACGGYVYQSVLDNSHIPYQFEKIEADYTRDTTRRAEPIQSIQLRFYVKVDAEIQEKAQRCLKLVSPNCPVIQSLDPTIQVEETVSFI</sequence>
<proteinExistence type="predicted"/>
<gene>
    <name evidence="1" type="ORF">BAU17_10155</name>
</gene>
<dbReference type="InterPro" id="IPR015946">
    <property type="entry name" value="KH_dom-like_a/b"/>
</dbReference>
<comment type="caution">
    <text evidence="1">The sequence shown here is derived from an EMBL/GenBank/DDBJ whole genome shotgun (WGS) entry which is preliminary data.</text>
</comment>
<dbReference type="InterPro" id="IPR003718">
    <property type="entry name" value="OsmC/Ohr_fam"/>
</dbReference>
<dbReference type="Gene3D" id="3.30.300.20">
    <property type="match status" value="1"/>
</dbReference>
<dbReference type="Proteomes" id="UP000782705">
    <property type="component" value="Unassembled WGS sequence"/>
</dbReference>
<evidence type="ECO:0000313" key="1">
    <source>
        <dbReference type="EMBL" id="KAF1304555.1"/>
    </source>
</evidence>
<dbReference type="InterPro" id="IPR036102">
    <property type="entry name" value="OsmC/Ohrsf"/>
</dbReference>
<dbReference type="SUPFAM" id="SSF82784">
    <property type="entry name" value="OsmC-like"/>
    <property type="match status" value="1"/>
</dbReference>
<dbReference type="PANTHER" id="PTHR34352">
    <property type="entry name" value="PROTEIN YHFA"/>
    <property type="match status" value="1"/>
</dbReference>
<dbReference type="RefSeq" id="WP_161901585.1">
    <property type="nucleotide sequence ID" value="NZ_MAEL01000031.1"/>
</dbReference>
<evidence type="ECO:0000313" key="2">
    <source>
        <dbReference type="Proteomes" id="UP000782705"/>
    </source>
</evidence>
<keyword evidence="2" id="KW-1185">Reference proteome</keyword>
<name>A0ABQ6Z0K7_9ENTE</name>
<dbReference type="PANTHER" id="PTHR34352:SF1">
    <property type="entry name" value="PROTEIN YHFA"/>
    <property type="match status" value="1"/>
</dbReference>
<protein>
    <submittedName>
        <fullName evidence="1">Peroxiredoxin</fullName>
    </submittedName>
</protein>
<dbReference type="Pfam" id="PF02566">
    <property type="entry name" value="OsmC"/>
    <property type="match status" value="1"/>
</dbReference>
<reference evidence="1 2" key="1">
    <citation type="submission" date="2016-06" db="EMBL/GenBank/DDBJ databases">
        <title>Four novel species of enterococci isolated from chicken manure.</title>
        <authorList>
            <person name="Van Tyne D."/>
        </authorList>
    </citation>
    <scope>NUCLEOTIDE SEQUENCE [LARGE SCALE GENOMIC DNA]</scope>
    <source>
        <strain evidence="1 2">CU12B</strain>
    </source>
</reference>
<organism evidence="1 2">
    <name type="scientific">Candidatus Enterococcus willemsii</name>
    <dbReference type="NCBI Taxonomy" id="1857215"/>
    <lineage>
        <taxon>Bacteria</taxon>
        <taxon>Bacillati</taxon>
        <taxon>Bacillota</taxon>
        <taxon>Bacilli</taxon>
        <taxon>Lactobacillales</taxon>
        <taxon>Enterococcaceae</taxon>
        <taxon>Enterococcus</taxon>
    </lineage>
</organism>
<dbReference type="EMBL" id="MAEL01000031">
    <property type="protein sequence ID" value="KAF1304555.1"/>
    <property type="molecule type" value="Genomic_DNA"/>
</dbReference>